<evidence type="ECO:0000313" key="2">
    <source>
        <dbReference type="EMBL" id="KAL1874169.1"/>
    </source>
</evidence>
<dbReference type="EMBL" id="JAVDPF010000020">
    <property type="protein sequence ID" value="KAL1874169.1"/>
    <property type="molecule type" value="Genomic_DNA"/>
</dbReference>
<dbReference type="Pfam" id="PF12505">
    <property type="entry name" value="DUF3712"/>
    <property type="match status" value="1"/>
</dbReference>
<evidence type="ECO:0000313" key="3">
    <source>
        <dbReference type="Proteomes" id="UP001583193"/>
    </source>
</evidence>
<dbReference type="PANTHER" id="PTHR35895:SF2">
    <property type="match status" value="1"/>
</dbReference>
<organism evidence="2 3">
    <name type="scientific">Paecilomyces lecythidis</name>
    <dbReference type="NCBI Taxonomy" id="3004212"/>
    <lineage>
        <taxon>Eukaryota</taxon>
        <taxon>Fungi</taxon>
        <taxon>Dikarya</taxon>
        <taxon>Ascomycota</taxon>
        <taxon>Pezizomycotina</taxon>
        <taxon>Eurotiomycetes</taxon>
        <taxon>Eurotiomycetidae</taxon>
        <taxon>Eurotiales</taxon>
        <taxon>Thermoascaceae</taxon>
        <taxon>Paecilomyces</taxon>
    </lineage>
</organism>
<keyword evidence="1" id="KW-1133">Transmembrane helix</keyword>
<gene>
    <name evidence="2" type="ORF">Plec18167_006104</name>
</gene>
<protein>
    <submittedName>
        <fullName evidence="2">Uncharacterized protein</fullName>
    </submittedName>
</protein>
<comment type="caution">
    <text evidence="2">The sequence shown here is derived from an EMBL/GenBank/DDBJ whole genome shotgun (WGS) entry which is preliminary data.</text>
</comment>
<feature type="transmembrane region" description="Helical" evidence="1">
    <location>
        <begin position="72"/>
        <end position="100"/>
    </location>
</feature>
<keyword evidence="3" id="KW-1185">Reference proteome</keyword>
<accession>A0ABR3XEV5</accession>
<evidence type="ECO:0000256" key="1">
    <source>
        <dbReference type="SAM" id="Phobius"/>
    </source>
</evidence>
<dbReference type="InterPro" id="IPR046368">
    <property type="entry name" value="Tag1"/>
</dbReference>
<keyword evidence="1" id="KW-0472">Membrane</keyword>
<sequence>MGKEKDIKAVDEKPSYLKDKSAKNAIGANRGPLGVGDSVSEINVEHVESADSDASKEEKKKKGGFKRHMRRFWFVWLVGLIILGAVALPILFLLIIPAIAQDVLNSSKLLLVSGVVAEPKPDSVLLTVMSALDLKGFTVRTDPLTLDLFIRKFDNNDPFAKVNIPAAKVHDNTTLGVKDQQTPLLSQSGWQQFVNNVLFLDKGLVSVKGNTNAYLGKLKCPVWLNRDLETPMLGKFPGFTISNTTLLLPNKTDGTNLIANATLPNQSVLTIYIGRVTFNILSGDMVIGNASIEDLVLRPGNQPPSPVSGILDIQKVIANLGSVLSTQADAIRHGYLNLTIQGTGESYNGEVIPYYDNALKQLTLTAEVSIVGVLASTIHNIIHGNGTNLLSGLIGNKGSELSSLKELSDGTDEEPDMSRLFSSDSAEVFKKLLEPYAV</sequence>
<name>A0ABR3XEV5_9EURO</name>
<dbReference type="InterPro" id="IPR022185">
    <property type="entry name" value="DUF3712"/>
</dbReference>
<dbReference type="PANTHER" id="PTHR35895">
    <property type="entry name" value="CHROMOSOME 16, WHOLE GENOME SHOTGUN SEQUENCE"/>
    <property type="match status" value="1"/>
</dbReference>
<keyword evidence="1" id="KW-0812">Transmembrane</keyword>
<proteinExistence type="predicted"/>
<reference evidence="2 3" key="1">
    <citation type="journal article" date="2024" name="IMA Fungus">
        <title>IMA Genome - F19 : A genome assembly and annotation guide to empower mycologists, including annotated draft genome sequences of Ceratocystis pirilliformis, Diaporthe australafricana, Fusarium ophioides, Paecilomyces lecythidis, and Sporothrix stenoceras.</title>
        <authorList>
            <person name="Aylward J."/>
            <person name="Wilson A.M."/>
            <person name="Visagie C.M."/>
            <person name="Spraker J."/>
            <person name="Barnes I."/>
            <person name="Buitendag C."/>
            <person name="Ceriani C."/>
            <person name="Del Mar Angel L."/>
            <person name="du Plessis D."/>
            <person name="Fuchs T."/>
            <person name="Gasser K."/>
            <person name="Kramer D."/>
            <person name="Li W."/>
            <person name="Munsamy K."/>
            <person name="Piso A."/>
            <person name="Price J.L."/>
            <person name="Sonnekus B."/>
            <person name="Thomas C."/>
            <person name="van der Nest A."/>
            <person name="van Dijk A."/>
            <person name="van Heerden A."/>
            <person name="van Vuuren N."/>
            <person name="Yilmaz N."/>
            <person name="Duong T.A."/>
            <person name="van der Merwe N.A."/>
            <person name="Wingfield M.J."/>
            <person name="Wingfield B.D."/>
        </authorList>
    </citation>
    <scope>NUCLEOTIDE SEQUENCE [LARGE SCALE GENOMIC DNA]</scope>
    <source>
        <strain evidence="2 3">CMW 18167</strain>
    </source>
</reference>
<dbReference type="Proteomes" id="UP001583193">
    <property type="component" value="Unassembled WGS sequence"/>
</dbReference>